<feature type="transmembrane region" description="Helical" evidence="5">
    <location>
        <begin position="178"/>
        <end position="195"/>
    </location>
</feature>
<feature type="transmembrane region" description="Helical" evidence="5">
    <location>
        <begin position="117"/>
        <end position="140"/>
    </location>
</feature>
<keyword evidence="8" id="KW-1185">Reference proteome</keyword>
<reference evidence="7 8" key="1">
    <citation type="submission" date="2024-06" db="EMBL/GenBank/DDBJ databases">
        <title>Halorubrum miltondacostae sp. nov., a potential PHA producer isolated from an inland solar saltern in Rio Maior, Portugal.</title>
        <authorList>
            <person name="Albuquerque L."/>
            <person name="Viver T."/>
            <person name="Barroso C."/>
            <person name="Claudino R."/>
            <person name="Galvan M."/>
            <person name="Simoes G."/>
            <person name="Lobo Da Cunha A."/>
            <person name="Egas C."/>
        </authorList>
    </citation>
    <scope>NUCLEOTIDE SEQUENCE [LARGE SCALE GENOMIC DNA]</scope>
    <source>
        <strain evidence="7 8">DSM 18646</strain>
    </source>
</reference>
<keyword evidence="2 5" id="KW-0812">Transmembrane</keyword>
<evidence type="ECO:0000256" key="3">
    <source>
        <dbReference type="ARBA" id="ARBA00022989"/>
    </source>
</evidence>
<feature type="transmembrane region" description="Helical" evidence="5">
    <location>
        <begin position="252"/>
        <end position="273"/>
    </location>
</feature>
<feature type="transmembrane region" description="Helical" evidence="5">
    <location>
        <begin position="36"/>
        <end position="53"/>
    </location>
</feature>
<dbReference type="InterPro" id="IPR007016">
    <property type="entry name" value="O-antigen_ligase-rel_domated"/>
</dbReference>
<gene>
    <name evidence="7" type="ORF">ABNG02_06420</name>
</gene>
<protein>
    <submittedName>
        <fullName evidence="7">O-antigen ligase family protein</fullName>
    </submittedName>
</protein>
<feature type="transmembrane region" description="Helical" evidence="5">
    <location>
        <begin position="228"/>
        <end position="245"/>
    </location>
</feature>
<organism evidence="7 8">
    <name type="scientific">Halorubrum ejinorense</name>
    <dbReference type="NCBI Taxonomy" id="425309"/>
    <lineage>
        <taxon>Archaea</taxon>
        <taxon>Methanobacteriati</taxon>
        <taxon>Methanobacteriota</taxon>
        <taxon>Stenosarchaea group</taxon>
        <taxon>Halobacteria</taxon>
        <taxon>Halobacteriales</taxon>
        <taxon>Haloferacaceae</taxon>
        <taxon>Halorubrum</taxon>
    </lineage>
</organism>
<keyword evidence="4 5" id="KW-0472">Membrane</keyword>
<evidence type="ECO:0000313" key="7">
    <source>
        <dbReference type="EMBL" id="MEZ3166956.1"/>
    </source>
</evidence>
<dbReference type="InterPro" id="IPR051533">
    <property type="entry name" value="WaaL-like"/>
</dbReference>
<feature type="transmembrane region" description="Helical" evidence="5">
    <location>
        <begin position="322"/>
        <end position="342"/>
    </location>
</feature>
<evidence type="ECO:0000256" key="5">
    <source>
        <dbReference type="SAM" id="Phobius"/>
    </source>
</evidence>
<evidence type="ECO:0000256" key="4">
    <source>
        <dbReference type="ARBA" id="ARBA00023136"/>
    </source>
</evidence>
<dbReference type="GO" id="GO:0016874">
    <property type="term" value="F:ligase activity"/>
    <property type="evidence" value="ECO:0007669"/>
    <property type="project" value="UniProtKB-KW"/>
</dbReference>
<dbReference type="EMBL" id="JBEDNW010000003">
    <property type="protein sequence ID" value="MEZ3166956.1"/>
    <property type="molecule type" value="Genomic_DNA"/>
</dbReference>
<dbReference type="Proteomes" id="UP001567571">
    <property type="component" value="Unassembled WGS sequence"/>
</dbReference>
<dbReference type="PANTHER" id="PTHR37422">
    <property type="entry name" value="TEICHURONIC ACID BIOSYNTHESIS PROTEIN TUAE"/>
    <property type="match status" value="1"/>
</dbReference>
<evidence type="ECO:0000256" key="1">
    <source>
        <dbReference type="ARBA" id="ARBA00004141"/>
    </source>
</evidence>
<evidence type="ECO:0000259" key="6">
    <source>
        <dbReference type="Pfam" id="PF04932"/>
    </source>
</evidence>
<feature type="transmembrane region" description="Helical" evidence="5">
    <location>
        <begin position="202"/>
        <end position="222"/>
    </location>
</feature>
<comment type="subcellular location">
    <subcellularLocation>
        <location evidence="1">Membrane</location>
        <topology evidence="1">Multi-pass membrane protein</topology>
    </subcellularLocation>
</comment>
<accession>A0ABV4IK86</accession>
<comment type="caution">
    <text evidence="7">The sequence shown here is derived from an EMBL/GenBank/DDBJ whole genome shotgun (WGS) entry which is preliminary data.</text>
</comment>
<sequence length="412" mass="44483">MKKLDWPILDKPEMLVLLLLVASVLSLTGVGNTRVTDVVILAAAAGLVASWIIGTDNHIRLPRSIILPVAIIWCLFLLSSITAGPYVPESALRAIVAIIVSGTGIFIIPEIYSRRSFFWHILLISFALGLLSILAVITPFESVGSIELLRTVPYDQFVVFGPQKYAPVPVGGLGNPNILAMTLLPGILAGANFLYERAAEHSTWGVFSFGVVTAVPTIILFLTRSRGALLALAAGVVMYVVVHNLSSVTVRILCLCGITGTVLFLAPTGIGPIPSLVEAVSAPRAFRWRHALDAILQQPLLGYGVGNSRTIIPEFQTQPHNAYFMIGTWSGVGAAISYLYLFTQMLLLSVRRKVGTTPAVFPAILTSYWVISIFESLTIFHLTIYSIVLAITFGFVASDIVPHERATTSNSN</sequence>
<feature type="transmembrane region" description="Helical" evidence="5">
    <location>
        <begin position="377"/>
        <end position="397"/>
    </location>
</feature>
<feature type="transmembrane region" description="Helical" evidence="5">
    <location>
        <begin position="65"/>
        <end position="84"/>
    </location>
</feature>
<evidence type="ECO:0000256" key="2">
    <source>
        <dbReference type="ARBA" id="ARBA00022692"/>
    </source>
</evidence>
<feature type="domain" description="O-antigen ligase-related" evidence="6">
    <location>
        <begin position="214"/>
        <end position="334"/>
    </location>
</feature>
<evidence type="ECO:0000313" key="8">
    <source>
        <dbReference type="Proteomes" id="UP001567571"/>
    </source>
</evidence>
<dbReference type="Pfam" id="PF04932">
    <property type="entry name" value="Wzy_C"/>
    <property type="match status" value="1"/>
</dbReference>
<keyword evidence="7" id="KW-0436">Ligase</keyword>
<feature type="transmembrane region" description="Helical" evidence="5">
    <location>
        <begin position="90"/>
        <end position="108"/>
    </location>
</feature>
<name>A0ABV4IK86_9EURY</name>
<dbReference type="PANTHER" id="PTHR37422:SF13">
    <property type="entry name" value="LIPOPOLYSACCHARIDE BIOSYNTHESIS PROTEIN PA4999-RELATED"/>
    <property type="match status" value="1"/>
</dbReference>
<feature type="transmembrane region" description="Helical" evidence="5">
    <location>
        <begin position="354"/>
        <end position="371"/>
    </location>
</feature>
<keyword evidence="3 5" id="KW-1133">Transmembrane helix</keyword>
<dbReference type="RefSeq" id="WP_371152671.1">
    <property type="nucleotide sequence ID" value="NZ_JBEDNW010000003.1"/>
</dbReference>
<proteinExistence type="predicted"/>